<dbReference type="InterPro" id="IPR011639">
    <property type="entry name" value="MethylTrfase_TaqI-like_dom"/>
</dbReference>
<keyword evidence="9" id="KW-1185">Reference proteome</keyword>
<sequence>MLEEAEQVRVQALSRLDSGEQDRLGQFFTPHLAAELVAAMPRLPHGDGVIRVLDPGAGSGMLMAAVINRVITEQPGRPLHVTAVEVDESLLPALAETAGLCQTYAAERGTEVSVDIRREDLLDSVAGVFPQDDLLGSYDLVIMNPPYAKMSVTSPYRKALSFSGVDCPNLYAAFVVIGLRHLSDMGQLVAITPRSFANGPYFEQFRKFLLATLTLDRVHTFESRSTVFSDTGVLQENIIFSGTKHGEADSVRFTVSRGHTDEASEHIVGYDQVVRPDDPHKFLWITADRDDQSAARLMSTMSCGLPDLGLKVSTGRVVDFRAKGNLRAVPAEGNLPLIYPVNLRGGVIEWPQVTKKAQGYAIVNDEDRKLLMPSGYYVVIKRFSAKEERRRIVAAVWDPVYNGDIDVAFENHLNVIHDAGRGLGRAVAIGLSIWLNSSVVDRYFRTFSGHTQVNATDLRALRYPPLDILHELGSRGQTRLDAQDELDKWVEKIVLPEVAA</sequence>
<dbReference type="InterPro" id="IPR002052">
    <property type="entry name" value="DNA_methylase_N6_adenine_CS"/>
</dbReference>
<comment type="similarity">
    <text evidence="1">Belongs to the N(4)/N(6)-methyltransferase family.</text>
</comment>
<organism evidence="8 9">
    <name type="scientific">Actinokineospora cianjurensis</name>
    <dbReference type="NCBI Taxonomy" id="585224"/>
    <lineage>
        <taxon>Bacteria</taxon>
        <taxon>Bacillati</taxon>
        <taxon>Actinomycetota</taxon>
        <taxon>Actinomycetes</taxon>
        <taxon>Pseudonocardiales</taxon>
        <taxon>Pseudonocardiaceae</taxon>
        <taxon>Actinokineospora</taxon>
    </lineage>
</organism>
<evidence type="ECO:0000313" key="9">
    <source>
        <dbReference type="Proteomes" id="UP000282454"/>
    </source>
</evidence>
<evidence type="ECO:0000256" key="3">
    <source>
        <dbReference type="ARBA" id="ARBA00022603"/>
    </source>
</evidence>
<name>A0A421AXL6_9PSEU</name>
<dbReference type="SUPFAM" id="SSF53335">
    <property type="entry name" value="S-adenosyl-L-methionine-dependent methyltransferases"/>
    <property type="match status" value="1"/>
</dbReference>
<keyword evidence="5" id="KW-0949">S-adenosyl-L-methionine</keyword>
<dbReference type="GO" id="GO:0006304">
    <property type="term" value="P:DNA modification"/>
    <property type="evidence" value="ECO:0007669"/>
    <property type="project" value="InterPro"/>
</dbReference>
<evidence type="ECO:0000256" key="5">
    <source>
        <dbReference type="ARBA" id="ARBA00022691"/>
    </source>
</evidence>
<dbReference type="Pfam" id="PF07669">
    <property type="entry name" value="Eco57I"/>
    <property type="match status" value="1"/>
</dbReference>
<dbReference type="PROSITE" id="PS00092">
    <property type="entry name" value="N6_MTASE"/>
    <property type="match status" value="1"/>
</dbReference>
<dbReference type="InterPro" id="IPR029063">
    <property type="entry name" value="SAM-dependent_MTases_sf"/>
</dbReference>
<evidence type="ECO:0000256" key="4">
    <source>
        <dbReference type="ARBA" id="ARBA00022679"/>
    </source>
</evidence>
<dbReference type="AlphaFoldDB" id="A0A421AXL6"/>
<proteinExistence type="inferred from homology"/>
<dbReference type="PANTHER" id="PTHR33841">
    <property type="entry name" value="DNA METHYLTRANSFERASE YEEA-RELATED"/>
    <property type="match status" value="1"/>
</dbReference>
<evidence type="ECO:0000313" key="8">
    <source>
        <dbReference type="EMBL" id="RLK54566.1"/>
    </source>
</evidence>
<reference evidence="8 9" key="1">
    <citation type="submission" date="2018-10" db="EMBL/GenBank/DDBJ databases">
        <title>Genomic Encyclopedia of Archaeal and Bacterial Type Strains, Phase II (KMG-II): from individual species to whole genera.</title>
        <authorList>
            <person name="Goeker M."/>
        </authorList>
    </citation>
    <scope>NUCLEOTIDE SEQUENCE [LARGE SCALE GENOMIC DNA]</scope>
    <source>
        <strain evidence="8 9">DSM 45657</strain>
    </source>
</reference>
<comment type="catalytic activity">
    <reaction evidence="6">
        <text>a 2'-deoxyadenosine in DNA + S-adenosyl-L-methionine = an N(6)-methyl-2'-deoxyadenosine in DNA + S-adenosyl-L-homocysteine + H(+)</text>
        <dbReference type="Rhea" id="RHEA:15197"/>
        <dbReference type="Rhea" id="RHEA-COMP:12418"/>
        <dbReference type="Rhea" id="RHEA-COMP:12419"/>
        <dbReference type="ChEBI" id="CHEBI:15378"/>
        <dbReference type="ChEBI" id="CHEBI:57856"/>
        <dbReference type="ChEBI" id="CHEBI:59789"/>
        <dbReference type="ChEBI" id="CHEBI:90615"/>
        <dbReference type="ChEBI" id="CHEBI:90616"/>
        <dbReference type="EC" id="2.1.1.72"/>
    </reaction>
</comment>
<dbReference type="PANTHER" id="PTHR33841:SF5">
    <property type="entry name" value="DNA METHYLASE (MODIFICATION METHYLASE) (METHYLTRANSFERASE)-RELATED"/>
    <property type="match status" value="1"/>
</dbReference>
<feature type="domain" description="Type II methyltransferase M.TaqI-like" evidence="7">
    <location>
        <begin position="128"/>
        <end position="228"/>
    </location>
</feature>
<keyword evidence="4 8" id="KW-0808">Transferase</keyword>
<keyword evidence="3 8" id="KW-0489">Methyltransferase</keyword>
<evidence type="ECO:0000259" key="7">
    <source>
        <dbReference type="Pfam" id="PF07669"/>
    </source>
</evidence>
<gene>
    <name evidence="8" type="ORF">CLV68_5599</name>
</gene>
<protein>
    <recommendedName>
        <fullName evidence="2">site-specific DNA-methyltransferase (adenine-specific)</fullName>
        <ecNumber evidence="2">2.1.1.72</ecNumber>
    </recommendedName>
</protein>
<dbReference type="EC" id="2.1.1.72" evidence="2"/>
<dbReference type="PRINTS" id="PR00507">
    <property type="entry name" value="N12N6MTFRASE"/>
</dbReference>
<dbReference type="GO" id="GO:0032259">
    <property type="term" value="P:methylation"/>
    <property type="evidence" value="ECO:0007669"/>
    <property type="project" value="UniProtKB-KW"/>
</dbReference>
<dbReference type="GO" id="GO:0009007">
    <property type="term" value="F:site-specific DNA-methyltransferase (adenine-specific) activity"/>
    <property type="evidence" value="ECO:0007669"/>
    <property type="project" value="UniProtKB-EC"/>
</dbReference>
<comment type="caution">
    <text evidence="8">The sequence shown here is derived from an EMBL/GenBank/DDBJ whole genome shotgun (WGS) entry which is preliminary data.</text>
</comment>
<dbReference type="GO" id="GO:0003676">
    <property type="term" value="F:nucleic acid binding"/>
    <property type="evidence" value="ECO:0007669"/>
    <property type="project" value="InterPro"/>
</dbReference>
<evidence type="ECO:0000256" key="2">
    <source>
        <dbReference type="ARBA" id="ARBA00011900"/>
    </source>
</evidence>
<dbReference type="InterPro" id="IPR050953">
    <property type="entry name" value="N4_N6_ade-DNA_methylase"/>
</dbReference>
<dbReference type="EMBL" id="RCDD01000006">
    <property type="protein sequence ID" value="RLK54566.1"/>
    <property type="molecule type" value="Genomic_DNA"/>
</dbReference>
<dbReference type="Gene3D" id="3.40.50.150">
    <property type="entry name" value="Vaccinia Virus protein VP39"/>
    <property type="match status" value="1"/>
</dbReference>
<dbReference type="Proteomes" id="UP000282454">
    <property type="component" value="Unassembled WGS sequence"/>
</dbReference>
<evidence type="ECO:0000256" key="6">
    <source>
        <dbReference type="ARBA" id="ARBA00047942"/>
    </source>
</evidence>
<evidence type="ECO:0000256" key="1">
    <source>
        <dbReference type="ARBA" id="ARBA00006594"/>
    </source>
</evidence>
<accession>A0A421AXL6</accession>
<dbReference type="CDD" id="cd02440">
    <property type="entry name" value="AdoMet_MTases"/>
    <property type="match status" value="1"/>
</dbReference>